<dbReference type="AlphaFoldDB" id="A0AB39T1I1"/>
<reference evidence="1" key="1">
    <citation type="submission" date="2024-07" db="EMBL/GenBank/DDBJ databases">
        <authorList>
            <person name="Yu S.T."/>
        </authorList>
    </citation>
    <scope>NUCLEOTIDE SEQUENCE</scope>
    <source>
        <strain evidence="1">R44</strain>
    </source>
</reference>
<protein>
    <submittedName>
        <fullName evidence="1">Uncharacterized protein</fullName>
    </submittedName>
</protein>
<dbReference type="EMBL" id="CP163444">
    <property type="protein sequence ID" value="XDQ72772.1"/>
    <property type="molecule type" value="Genomic_DNA"/>
</dbReference>
<dbReference type="RefSeq" id="WP_366697423.1">
    <property type="nucleotide sequence ID" value="NZ_CP163444.1"/>
</dbReference>
<sequence>MGKYVINKDFSEQREVEAAGFKTVGDFIDFYTVDGDGDIVVTLRIRSARVETIDLISG</sequence>
<name>A0AB39T1I1_9ACTN</name>
<organism evidence="1">
    <name type="scientific">Streptomyces sp. R44</name>
    <dbReference type="NCBI Taxonomy" id="3238633"/>
    <lineage>
        <taxon>Bacteria</taxon>
        <taxon>Bacillati</taxon>
        <taxon>Actinomycetota</taxon>
        <taxon>Actinomycetes</taxon>
        <taxon>Kitasatosporales</taxon>
        <taxon>Streptomycetaceae</taxon>
        <taxon>Streptomyces</taxon>
    </lineage>
</organism>
<evidence type="ECO:0000313" key="1">
    <source>
        <dbReference type="EMBL" id="XDQ72772.1"/>
    </source>
</evidence>
<accession>A0AB39T1I1</accession>
<gene>
    <name evidence="1" type="ORF">AB5J54_20715</name>
</gene>
<proteinExistence type="predicted"/>